<sequence length="701" mass="80624">MNAMIDSKSDRGDFLSKATAVIVEQSSNDQFGVSELAEVLSMSRSNLLRKIKKATGLSASQFIRQVRLEIAMDMLKETSISVSEISYKVGFGSSSYFIKCFREHYGYSPGEVGSQEVENTEPKKQEPEALEISDEEPTRKIPTRALIITLSILGILIVSFLVFYKQAPPKVSDALPEKSIAVLPFKNESSDSSNLYFVNGLMESTLNNLQKIRDLRVISRSSVEKYRNTTKSIPEIAEELNVSYLVEGSGQKVGDQVLLNIQLIDASGDRHLWSAQYNREVVDIFAIQNEVATKIVNSVKPIVTPAELRQIQKKPTENLLAYDYYLQALDHFYYRTKEGLEKSIPLFEKAIKEDPQFALAYANVAIAYYFLDIYQAEKQYTDKINNYADKALLYDSRLPESLLAKAFYYMHTNEYRLALPHLEKALEYNPNSSAVIQTLADLYSQYIPNTSKYLEYALKGIQLDIAANDSIQKSYIYLHLSNALAQTGFVDEALKYINKSIEHHPENEYSPYLKAYILYAKDRDIERTKELLVREWQKDTTRLDILQEVAKLYYFQQDYETAFFYYDKFVKGKQRYGLDIYPHENAKIGIVYQKMGLEKEAEDLFKTYSDYCEGDQSIYKSASMAVKYVHEGKNDLAMEQLKVFATQDNVQYWIVLFMEMDPILAPLKSHPDFDKTMQKIEERFWKGHNQLRASLEEEGVI</sequence>
<name>A0A918S8C6_9FLAO</name>
<evidence type="ECO:0000256" key="4">
    <source>
        <dbReference type="PROSITE-ProRule" id="PRU00339"/>
    </source>
</evidence>
<evidence type="ECO:0000256" key="1">
    <source>
        <dbReference type="ARBA" id="ARBA00023015"/>
    </source>
</evidence>
<dbReference type="Pfam" id="PF12833">
    <property type="entry name" value="HTH_18"/>
    <property type="match status" value="1"/>
</dbReference>
<keyword evidence="6" id="KW-0812">Transmembrane</keyword>
<keyword evidence="6" id="KW-1133">Transmembrane helix</keyword>
<comment type="caution">
    <text evidence="8">The sequence shown here is derived from an EMBL/GenBank/DDBJ whole genome shotgun (WGS) entry which is preliminary data.</text>
</comment>
<dbReference type="GO" id="GO:0003700">
    <property type="term" value="F:DNA-binding transcription factor activity"/>
    <property type="evidence" value="ECO:0007669"/>
    <property type="project" value="InterPro"/>
</dbReference>
<dbReference type="Gene3D" id="3.40.50.10070">
    <property type="entry name" value="TolB, N-terminal domain"/>
    <property type="match status" value="1"/>
</dbReference>
<keyword evidence="4" id="KW-0802">TPR repeat</keyword>
<dbReference type="SMART" id="SM00028">
    <property type="entry name" value="TPR"/>
    <property type="match status" value="3"/>
</dbReference>
<feature type="repeat" description="TPR" evidence="4">
    <location>
        <begin position="474"/>
        <end position="507"/>
    </location>
</feature>
<feature type="transmembrane region" description="Helical" evidence="6">
    <location>
        <begin position="145"/>
        <end position="164"/>
    </location>
</feature>
<dbReference type="SMART" id="SM00342">
    <property type="entry name" value="HTH_ARAC"/>
    <property type="match status" value="1"/>
</dbReference>
<dbReference type="PROSITE" id="PS01124">
    <property type="entry name" value="HTH_ARAC_FAMILY_2"/>
    <property type="match status" value="1"/>
</dbReference>
<dbReference type="PRINTS" id="PR00032">
    <property type="entry name" value="HTHARAC"/>
</dbReference>
<proteinExistence type="predicted"/>
<dbReference type="GO" id="GO:0043565">
    <property type="term" value="F:sequence-specific DNA binding"/>
    <property type="evidence" value="ECO:0007669"/>
    <property type="project" value="InterPro"/>
</dbReference>
<evidence type="ECO:0000259" key="7">
    <source>
        <dbReference type="PROSITE" id="PS01124"/>
    </source>
</evidence>
<reference evidence="8" key="1">
    <citation type="journal article" date="2014" name="Int. J. Syst. Evol. Microbiol.">
        <title>Complete genome sequence of Corynebacterium casei LMG S-19264T (=DSM 44701T), isolated from a smear-ripened cheese.</title>
        <authorList>
            <consortium name="US DOE Joint Genome Institute (JGI-PGF)"/>
            <person name="Walter F."/>
            <person name="Albersmeier A."/>
            <person name="Kalinowski J."/>
            <person name="Ruckert C."/>
        </authorList>
    </citation>
    <scope>NUCLEOTIDE SEQUENCE</scope>
    <source>
        <strain evidence="8">KCTC 12719</strain>
    </source>
</reference>
<dbReference type="PANTHER" id="PTHR43280">
    <property type="entry name" value="ARAC-FAMILY TRANSCRIPTIONAL REGULATOR"/>
    <property type="match status" value="1"/>
</dbReference>
<feature type="repeat" description="TPR" evidence="4">
    <location>
        <begin position="399"/>
        <end position="432"/>
    </location>
</feature>
<evidence type="ECO:0000256" key="3">
    <source>
        <dbReference type="ARBA" id="ARBA00023163"/>
    </source>
</evidence>
<dbReference type="InterPro" id="IPR009057">
    <property type="entry name" value="Homeodomain-like_sf"/>
</dbReference>
<dbReference type="AlphaFoldDB" id="A0A918S8C6"/>
<gene>
    <name evidence="8" type="ORF">GCM10007103_04220</name>
</gene>
<dbReference type="InterPro" id="IPR019734">
    <property type="entry name" value="TPR_rpt"/>
</dbReference>
<dbReference type="Gene3D" id="1.25.40.10">
    <property type="entry name" value="Tetratricopeptide repeat domain"/>
    <property type="match status" value="2"/>
</dbReference>
<keyword evidence="6" id="KW-0472">Membrane</keyword>
<keyword evidence="9" id="KW-1185">Reference proteome</keyword>
<organism evidence="8 9">
    <name type="scientific">Salinimicrobium marinum</name>
    <dbReference type="NCBI Taxonomy" id="680283"/>
    <lineage>
        <taxon>Bacteria</taxon>
        <taxon>Pseudomonadati</taxon>
        <taxon>Bacteroidota</taxon>
        <taxon>Flavobacteriia</taxon>
        <taxon>Flavobacteriales</taxon>
        <taxon>Flavobacteriaceae</taxon>
        <taxon>Salinimicrobium</taxon>
    </lineage>
</organism>
<reference evidence="8" key="2">
    <citation type="submission" date="2020-09" db="EMBL/GenBank/DDBJ databases">
        <authorList>
            <person name="Sun Q."/>
            <person name="Kim S."/>
        </authorList>
    </citation>
    <scope>NUCLEOTIDE SEQUENCE</scope>
    <source>
        <strain evidence="8">KCTC 12719</strain>
    </source>
</reference>
<dbReference type="EMBL" id="BMXB01000001">
    <property type="protein sequence ID" value="GHA26080.1"/>
    <property type="molecule type" value="Genomic_DNA"/>
</dbReference>
<dbReference type="InterPro" id="IPR011990">
    <property type="entry name" value="TPR-like_helical_dom_sf"/>
</dbReference>
<dbReference type="SUPFAM" id="SSF48452">
    <property type="entry name" value="TPR-like"/>
    <property type="match status" value="1"/>
</dbReference>
<dbReference type="PROSITE" id="PS00041">
    <property type="entry name" value="HTH_ARAC_FAMILY_1"/>
    <property type="match status" value="1"/>
</dbReference>
<dbReference type="Pfam" id="PF13181">
    <property type="entry name" value="TPR_8"/>
    <property type="match status" value="1"/>
</dbReference>
<dbReference type="InterPro" id="IPR018060">
    <property type="entry name" value="HTH_AraC"/>
</dbReference>
<keyword evidence="3" id="KW-0804">Transcription</keyword>
<dbReference type="SUPFAM" id="SSF46689">
    <property type="entry name" value="Homeodomain-like"/>
    <property type="match status" value="1"/>
</dbReference>
<evidence type="ECO:0000313" key="8">
    <source>
        <dbReference type="EMBL" id="GHA26080.1"/>
    </source>
</evidence>
<evidence type="ECO:0000256" key="5">
    <source>
        <dbReference type="SAM" id="MobiDB-lite"/>
    </source>
</evidence>
<dbReference type="PANTHER" id="PTHR43280:SF2">
    <property type="entry name" value="HTH-TYPE TRANSCRIPTIONAL REGULATOR EXSA"/>
    <property type="match status" value="1"/>
</dbReference>
<evidence type="ECO:0000313" key="9">
    <source>
        <dbReference type="Proteomes" id="UP000610456"/>
    </source>
</evidence>
<keyword evidence="1" id="KW-0805">Transcription regulation</keyword>
<feature type="region of interest" description="Disordered" evidence="5">
    <location>
        <begin position="111"/>
        <end position="136"/>
    </location>
</feature>
<feature type="domain" description="HTH araC/xylS-type" evidence="7">
    <location>
        <begin position="16"/>
        <end position="115"/>
    </location>
</feature>
<protein>
    <recommendedName>
        <fullName evidence="7">HTH araC/xylS-type domain-containing protein</fullName>
    </recommendedName>
</protein>
<evidence type="ECO:0000256" key="6">
    <source>
        <dbReference type="SAM" id="Phobius"/>
    </source>
</evidence>
<accession>A0A918S8C6</accession>
<dbReference type="Proteomes" id="UP000610456">
    <property type="component" value="Unassembled WGS sequence"/>
</dbReference>
<dbReference type="InterPro" id="IPR018062">
    <property type="entry name" value="HTH_AraC-typ_CS"/>
</dbReference>
<dbReference type="Gene3D" id="1.10.10.60">
    <property type="entry name" value="Homeodomain-like"/>
    <property type="match status" value="1"/>
</dbReference>
<evidence type="ECO:0000256" key="2">
    <source>
        <dbReference type="ARBA" id="ARBA00023125"/>
    </source>
</evidence>
<keyword evidence="2" id="KW-0238">DNA-binding</keyword>
<dbReference type="InterPro" id="IPR020449">
    <property type="entry name" value="Tscrpt_reg_AraC-type_HTH"/>
</dbReference>
<dbReference type="PROSITE" id="PS50005">
    <property type="entry name" value="TPR"/>
    <property type="match status" value="2"/>
</dbReference>